<reference evidence="18" key="2">
    <citation type="submission" date="2025-08" db="UniProtKB">
        <authorList>
            <consortium name="Ensembl"/>
        </authorList>
    </citation>
    <scope>IDENTIFICATION</scope>
</reference>
<dbReference type="PROSITE" id="PS00518">
    <property type="entry name" value="ZF_RING_1"/>
    <property type="match status" value="1"/>
</dbReference>
<dbReference type="GO" id="GO:0008270">
    <property type="term" value="F:zinc ion binding"/>
    <property type="evidence" value="ECO:0007669"/>
    <property type="project" value="UniProtKB-KW"/>
</dbReference>
<dbReference type="GO" id="GO:0045892">
    <property type="term" value="P:negative regulation of DNA-templated transcription"/>
    <property type="evidence" value="ECO:0007669"/>
    <property type="project" value="TreeGrafter"/>
</dbReference>
<dbReference type="SUPFAM" id="SSF57850">
    <property type="entry name" value="RING/U-box"/>
    <property type="match status" value="1"/>
</dbReference>
<dbReference type="GO" id="GO:0007399">
    <property type="term" value="P:nervous system development"/>
    <property type="evidence" value="ECO:0007669"/>
    <property type="project" value="UniProtKB-ARBA"/>
</dbReference>
<keyword evidence="11" id="KW-0805">Transcription regulation</keyword>
<keyword evidence="9" id="KW-0833">Ubl conjugation pathway</keyword>
<evidence type="ECO:0000256" key="5">
    <source>
        <dbReference type="ARBA" id="ARBA00022491"/>
    </source>
</evidence>
<evidence type="ECO:0000256" key="4">
    <source>
        <dbReference type="ARBA" id="ARBA00012483"/>
    </source>
</evidence>
<evidence type="ECO:0000256" key="8">
    <source>
        <dbReference type="ARBA" id="ARBA00022771"/>
    </source>
</evidence>
<dbReference type="UniPathway" id="UPA00143"/>
<dbReference type="InterPro" id="IPR013083">
    <property type="entry name" value="Znf_RING/FYVE/PHD"/>
</dbReference>
<dbReference type="InterPro" id="IPR043540">
    <property type="entry name" value="RING1/RING2"/>
</dbReference>
<evidence type="ECO:0000256" key="15">
    <source>
        <dbReference type="SAM" id="MobiDB-lite"/>
    </source>
</evidence>
<evidence type="ECO:0000256" key="1">
    <source>
        <dbReference type="ARBA" id="ARBA00000900"/>
    </source>
</evidence>
<dbReference type="GO" id="GO:0016567">
    <property type="term" value="P:protein ubiquitination"/>
    <property type="evidence" value="ECO:0007669"/>
    <property type="project" value="UniProtKB-UniPathway"/>
</dbReference>
<keyword evidence="12" id="KW-0804">Transcription</keyword>
<dbReference type="GO" id="GO:0061630">
    <property type="term" value="F:ubiquitin protein ligase activity"/>
    <property type="evidence" value="ECO:0007669"/>
    <property type="project" value="UniProtKB-EC"/>
</dbReference>
<evidence type="ECO:0000256" key="12">
    <source>
        <dbReference type="ARBA" id="ARBA00023163"/>
    </source>
</evidence>
<evidence type="ECO:0000256" key="14">
    <source>
        <dbReference type="PROSITE-ProRule" id="PRU00175"/>
    </source>
</evidence>
<evidence type="ECO:0000313" key="18">
    <source>
        <dbReference type="Ensembl" id="ENSLCAP00010044159.1"/>
    </source>
</evidence>
<dbReference type="GO" id="GO:0031519">
    <property type="term" value="C:PcG protein complex"/>
    <property type="evidence" value="ECO:0007669"/>
    <property type="project" value="TreeGrafter"/>
</dbReference>
<feature type="compositionally biased region" description="Low complexity" evidence="15">
    <location>
        <begin position="391"/>
        <end position="411"/>
    </location>
</feature>
<keyword evidence="7" id="KW-0479">Metal-binding</keyword>
<keyword evidence="10" id="KW-0862">Zinc</keyword>
<dbReference type="Ensembl" id="ENSLCAT00010045257.1">
    <property type="protein sequence ID" value="ENSLCAP00010044159.1"/>
    <property type="gene ID" value="ENSLCAG00010020537.1"/>
</dbReference>
<feature type="signal peptide" evidence="16">
    <location>
        <begin position="1"/>
        <end position="35"/>
    </location>
</feature>
<evidence type="ECO:0000256" key="13">
    <source>
        <dbReference type="ARBA" id="ARBA00023242"/>
    </source>
</evidence>
<dbReference type="SMART" id="SM00184">
    <property type="entry name" value="RING"/>
    <property type="match status" value="1"/>
</dbReference>
<dbReference type="EC" id="2.3.2.27" evidence="4"/>
<evidence type="ECO:0000313" key="19">
    <source>
        <dbReference type="Proteomes" id="UP000314980"/>
    </source>
</evidence>
<name>A0A4W6F270_LATCA</name>
<dbReference type="Gene3D" id="3.30.40.10">
    <property type="entry name" value="Zinc/RING finger domain, C3HC4 (zinc finger)"/>
    <property type="match status" value="1"/>
</dbReference>
<keyword evidence="5" id="KW-0678">Repressor</keyword>
<evidence type="ECO:0000259" key="17">
    <source>
        <dbReference type="PROSITE" id="PS50089"/>
    </source>
</evidence>
<feature type="region of interest" description="Disordered" evidence="15">
    <location>
        <begin position="385"/>
        <end position="411"/>
    </location>
</feature>
<dbReference type="GO" id="GO:0000151">
    <property type="term" value="C:ubiquitin ligase complex"/>
    <property type="evidence" value="ECO:0007669"/>
    <property type="project" value="InterPro"/>
</dbReference>
<evidence type="ECO:0000256" key="3">
    <source>
        <dbReference type="ARBA" id="ARBA00004906"/>
    </source>
</evidence>
<dbReference type="InterPro" id="IPR032443">
    <property type="entry name" value="RAWUL"/>
</dbReference>
<dbReference type="InParanoid" id="A0A4W6F270"/>
<evidence type="ECO:0000256" key="11">
    <source>
        <dbReference type="ARBA" id="ARBA00023015"/>
    </source>
</evidence>
<proteinExistence type="predicted"/>
<keyword evidence="8 14" id="KW-0863">Zinc-finger</keyword>
<keyword evidence="19" id="KW-1185">Reference proteome</keyword>
<comment type="subcellular location">
    <subcellularLocation>
        <location evidence="2">Nucleus</location>
    </subcellularLocation>
</comment>
<dbReference type="PANTHER" id="PTHR46076:SF2">
    <property type="entry name" value="E3 UBIQUITIN-PROTEIN LIGASE RING1"/>
    <property type="match status" value="1"/>
</dbReference>
<dbReference type="Gene3D" id="3.10.20.90">
    <property type="entry name" value="Phosphatidylinositol 3-kinase Catalytic Subunit, Chain A, domain 1"/>
    <property type="match status" value="1"/>
</dbReference>
<dbReference type="InterPro" id="IPR001841">
    <property type="entry name" value="Znf_RING"/>
</dbReference>
<protein>
    <recommendedName>
        <fullName evidence="4">RING-type E3 ubiquitin transferase</fullName>
        <ecNumber evidence="4">2.3.2.27</ecNumber>
    </recommendedName>
</protein>
<dbReference type="STRING" id="8187.ENSLCAP00010044159"/>
<accession>A0A4W6F270</accession>
<gene>
    <name evidence="18" type="primary">RING1</name>
</gene>
<keyword evidence="16" id="KW-0732">Signal</keyword>
<feature type="region of interest" description="Disordered" evidence="15">
    <location>
        <begin position="294"/>
        <end position="340"/>
    </location>
</feature>
<comment type="pathway">
    <text evidence="3">Protein modification; protein ubiquitination.</text>
</comment>
<evidence type="ECO:0000256" key="6">
    <source>
        <dbReference type="ARBA" id="ARBA00022679"/>
    </source>
</evidence>
<feature type="domain" description="RING-type" evidence="17">
    <location>
        <begin position="55"/>
        <end position="95"/>
    </location>
</feature>
<dbReference type="Pfam" id="PF13923">
    <property type="entry name" value="zf-C3HC4_2"/>
    <property type="match status" value="1"/>
</dbReference>
<dbReference type="FunFam" id="3.30.40.10:FF:000100">
    <property type="entry name" value="E3 ubiquitin-protein ligase RING2"/>
    <property type="match status" value="1"/>
</dbReference>
<feature type="region of interest" description="Disordered" evidence="15">
    <location>
        <begin position="157"/>
        <end position="244"/>
    </location>
</feature>
<organism evidence="18 19">
    <name type="scientific">Lates calcarifer</name>
    <name type="common">Barramundi</name>
    <name type="synonym">Holocentrus calcarifer</name>
    <dbReference type="NCBI Taxonomy" id="8187"/>
    <lineage>
        <taxon>Eukaryota</taxon>
        <taxon>Metazoa</taxon>
        <taxon>Chordata</taxon>
        <taxon>Craniata</taxon>
        <taxon>Vertebrata</taxon>
        <taxon>Euteleostomi</taxon>
        <taxon>Actinopterygii</taxon>
        <taxon>Neopterygii</taxon>
        <taxon>Teleostei</taxon>
        <taxon>Neoteleostei</taxon>
        <taxon>Acanthomorphata</taxon>
        <taxon>Carangaria</taxon>
        <taxon>Carangaria incertae sedis</taxon>
        <taxon>Centropomidae</taxon>
        <taxon>Lates</taxon>
    </lineage>
</organism>
<sequence length="411" mass="45384">MFLVTLNSSHSSVKSCMSVGILSIMLCVFVCVQEAIMDGTEVAVSPRSLHSELMCPICLDMLKNTMTTKECLHRFCSDCIVTALRSGNKECPTCRKKLVSRRSLRRDSNFDALISKIYPSRDEYEAHQRRVLDRLNRLHNKEALSSSIEEGLRQQARYRSERNHRVKKQTQESDNTTFSGGEDNGDARSHLSHDSAPSHTPHPCGQTPSEAGPSRKRPRVSDDGSGPEADSGSPTPPMRRHKEGPASEIELVFRPHPQLVHDQDYNQTRYVKTTANATVDHLSKYLALRIALEDRQTNGETEEGGGGEDRGAEGGEQGGGGESGRAAAGGGGGGEGSSLSNISEKQYTIYIMTRGGQFSTLNGSLTLELVNEKYWKVRRPLELYYAPTKDQQQPQPQQQPQQKSPPSQRDG</sequence>
<reference evidence="19" key="1">
    <citation type="submission" date="2015-09" db="EMBL/GenBank/DDBJ databases">
        <authorList>
            <person name="Sai Rama Sridatta P."/>
        </authorList>
    </citation>
    <scope>NUCLEOTIDE SEQUENCE [LARGE SCALE GENOMIC DNA]</scope>
</reference>
<evidence type="ECO:0000256" key="9">
    <source>
        <dbReference type="ARBA" id="ARBA00022786"/>
    </source>
</evidence>
<dbReference type="Pfam" id="PF16207">
    <property type="entry name" value="RAWUL"/>
    <property type="match status" value="1"/>
</dbReference>
<dbReference type="PANTHER" id="PTHR46076">
    <property type="entry name" value="E3 UBIQUITIN-PROTEIN LIGASE RING1 / RING 2 FAMILY MEMBER"/>
    <property type="match status" value="1"/>
</dbReference>
<feature type="compositionally biased region" description="Gly residues" evidence="15">
    <location>
        <begin position="314"/>
        <end position="336"/>
    </location>
</feature>
<evidence type="ECO:0000256" key="2">
    <source>
        <dbReference type="ARBA" id="ARBA00004123"/>
    </source>
</evidence>
<evidence type="ECO:0000256" key="7">
    <source>
        <dbReference type="ARBA" id="ARBA00022723"/>
    </source>
</evidence>
<dbReference type="InterPro" id="IPR017907">
    <property type="entry name" value="Znf_RING_CS"/>
</dbReference>
<reference evidence="18" key="3">
    <citation type="submission" date="2025-09" db="UniProtKB">
        <authorList>
            <consortium name="Ensembl"/>
        </authorList>
    </citation>
    <scope>IDENTIFICATION</scope>
</reference>
<comment type="catalytic activity">
    <reaction evidence="1">
        <text>S-ubiquitinyl-[E2 ubiquitin-conjugating enzyme]-L-cysteine + [acceptor protein]-L-lysine = [E2 ubiquitin-conjugating enzyme]-L-cysteine + N(6)-ubiquitinyl-[acceptor protein]-L-lysine.</text>
        <dbReference type="EC" id="2.3.2.27"/>
    </reaction>
</comment>
<evidence type="ECO:0000256" key="10">
    <source>
        <dbReference type="ARBA" id="ARBA00022833"/>
    </source>
</evidence>
<dbReference type="GO" id="GO:0003682">
    <property type="term" value="F:chromatin binding"/>
    <property type="evidence" value="ECO:0007669"/>
    <property type="project" value="TreeGrafter"/>
</dbReference>
<dbReference type="Proteomes" id="UP000314980">
    <property type="component" value="Unassembled WGS sequence"/>
</dbReference>
<dbReference type="GeneTree" id="ENSGT00940000161022"/>
<keyword evidence="6" id="KW-0808">Transferase</keyword>
<feature type="chain" id="PRO_5021186386" description="RING-type E3 ubiquitin transferase" evidence="16">
    <location>
        <begin position="36"/>
        <end position="411"/>
    </location>
</feature>
<dbReference type="PROSITE" id="PS50089">
    <property type="entry name" value="ZF_RING_2"/>
    <property type="match status" value="1"/>
</dbReference>
<dbReference type="AlphaFoldDB" id="A0A4W6F270"/>
<keyword evidence="13" id="KW-0539">Nucleus</keyword>
<evidence type="ECO:0000256" key="16">
    <source>
        <dbReference type="SAM" id="SignalP"/>
    </source>
</evidence>